<keyword evidence="1" id="KW-1133">Transmembrane helix</keyword>
<proteinExistence type="predicted"/>
<dbReference type="AlphaFoldDB" id="A0A370K926"/>
<feature type="transmembrane region" description="Helical" evidence="1">
    <location>
        <begin position="14"/>
        <end position="38"/>
    </location>
</feature>
<keyword evidence="3" id="KW-1185">Reference proteome</keyword>
<comment type="caution">
    <text evidence="2">The sequence shown here is derived from an EMBL/GenBank/DDBJ whole genome shotgun (WGS) entry which is preliminary data.</text>
</comment>
<gene>
    <name evidence="2" type="ORF">DVT68_10655</name>
</gene>
<protein>
    <submittedName>
        <fullName evidence="2">Uncharacterized protein</fullName>
    </submittedName>
</protein>
<name>A0A370K926_9GAMM</name>
<evidence type="ECO:0000313" key="2">
    <source>
        <dbReference type="EMBL" id="RDI98947.1"/>
    </source>
</evidence>
<dbReference type="PROSITE" id="PS51257">
    <property type="entry name" value="PROKAR_LIPOPROTEIN"/>
    <property type="match status" value="1"/>
</dbReference>
<evidence type="ECO:0000313" key="3">
    <source>
        <dbReference type="Proteomes" id="UP000254711"/>
    </source>
</evidence>
<dbReference type="Proteomes" id="UP000254711">
    <property type="component" value="Unassembled WGS sequence"/>
</dbReference>
<sequence>MHAKPVEVRFDRHFWMSVVVGLPVVAAAVFGLACLGWWSQGAPSGFGPGHWLSEPLMLAGFSVIGGIVGFFAVGLALVLGWPAYIVGSGILGNGPTKSRRQ</sequence>
<dbReference type="RefSeq" id="WP_114825034.1">
    <property type="nucleotide sequence ID" value="NZ_QQSY01000002.1"/>
</dbReference>
<dbReference type="EMBL" id="QQSY01000002">
    <property type="protein sequence ID" value="RDI98947.1"/>
    <property type="molecule type" value="Genomic_DNA"/>
</dbReference>
<keyword evidence="1" id="KW-0472">Membrane</keyword>
<organism evidence="2 3">
    <name type="scientific">Dyella solisilvae</name>
    <dbReference type="NCBI Taxonomy" id="1920168"/>
    <lineage>
        <taxon>Bacteria</taxon>
        <taxon>Pseudomonadati</taxon>
        <taxon>Pseudomonadota</taxon>
        <taxon>Gammaproteobacteria</taxon>
        <taxon>Lysobacterales</taxon>
        <taxon>Rhodanobacteraceae</taxon>
        <taxon>Dyella</taxon>
    </lineage>
</organism>
<feature type="transmembrane region" description="Helical" evidence="1">
    <location>
        <begin position="58"/>
        <end position="91"/>
    </location>
</feature>
<reference evidence="2 3" key="1">
    <citation type="submission" date="2018-07" db="EMBL/GenBank/DDBJ databases">
        <title>Dyella solisilvae sp. nov., isolated from the pine and broad-leaved mixed forest soil.</title>
        <authorList>
            <person name="Gao Z."/>
            <person name="Qiu L."/>
        </authorList>
    </citation>
    <scope>NUCLEOTIDE SEQUENCE [LARGE SCALE GENOMIC DNA]</scope>
    <source>
        <strain evidence="2 3">DHG54</strain>
    </source>
</reference>
<evidence type="ECO:0000256" key="1">
    <source>
        <dbReference type="SAM" id="Phobius"/>
    </source>
</evidence>
<keyword evidence="1" id="KW-0812">Transmembrane</keyword>
<accession>A0A370K926</accession>